<protein>
    <submittedName>
        <fullName evidence="1">Uncharacterized protein</fullName>
    </submittedName>
</protein>
<accession>L0I7E1</accession>
<dbReference type="STRING" id="797302.Halru_0049"/>
<evidence type="ECO:0000313" key="1">
    <source>
        <dbReference type="EMBL" id="AGB14703.1"/>
    </source>
</evidence>
<evidence type="ECO:0000313" key="2">
    <source>
        <dbReference type="Proteomes" id="UP000010846"/>
    </source>
</evidence>
<dbReference type="Proteomes" id="UP000010846">
    <property type="component" value="Chromosome"/>
</dbReference>
<dbReference type="KEGG" id="hru:Halru_0049"/>
<sequence length="30" mass="3813">MKHYHIWVGEYRLDLQNFGCYPEARFNYFD</sequence>
<dbReference type="EMBL" id="CP003050">
    <property type="protein sequence ID" value="AGB14703.1"/>
    <property type="molecule type" value="Genomic_DNA"/>
</dbReference>
<reference evidence="1" key="1">
    <citation type="submission" date="2011-09" db="EMBL/GenBank/DDBJ databases">
        <title>Complete sequence of Halovivax ruber XH-70.</title>
        <authorList>
            <consortium name="US DOE Joint Genome Institute"/>
            <person name="Lucas S."/>
            <person name="Han J."/>
            <person name="Lapidus A."/>
            <person name="Cheng J.-F."/>
            <person name="Goodwin L."/>
            <person name="Pitluck S."/>
            <person name="Peters L."/>
            <person name="Mikhailova N."/>
            <person name="Davenport K."/>
            <person name="Detter J.C."/>
            <person name="Han C."/>
            <person name="Tapia R."/>
            <person name="Land M."/>
            <person name="Hauser L."/>
            <person name="Kyrpides N."/>
            <person name="Ivanova N."/>
            <person name="Pagani I."/>
            <person name="Sproer C."/>
            <person name="Anderson I."/>
            <person name="Woyke T."/>
        </authorList>
    </citation>
    <scope>NUCLEOTIDE SEQUENCE</scope>
    <source>
        <strain evidence="1">XH-70</strain>
    </source>
</reference>
<gene>
    <name evidence="1" type="ordered locus">Halru_0049</name>
</gene>
<dbReference type="HOGENOM" id="CLU_3401545_0_0_2"/>
<dbReference type="AlphaFoldDB" id="L0I7E1"/>
<keyword evidence="2" id="KW-1185">Reference proteome</keyword>
<name>L0I7E1_HALRX</name>
<proteinExistence type="predicted"/>
<organism evidence="1 2">
    <name type="scientific">Halovivax ruber (strain DSM 18193 / JCM 13892 / XH-70)</name>
    <dbReference type="NCBI Taxonomy" id="797302"/>
    <lineage>
        <taxon>Archaea</taxon>
        <taxon>Methanobacteriati</taxon>
        <taxon>Methanobacteriota</taxon>
        <taxon>Stenosarchaea group</taxon>
        <taxon>Halobacteria</taxon>
        <taxon>Halobacteriales</taxon>
        <taxon>Natrialbaceae</taxon>
        <taxon>Halovivax</taxon>
    </lineage>
</organism>